<dbReference type="InterPro" id="IPR002403">
    <property type="entry name" value="Cyt_P450_E_grp-IV"/>
</dbReference>
<dbReference type="InterPro" id="IPR050651">
    <property type="entry name" value="Plant_Cytochrome_P450_Monoox"/>
</dbReference>
<dbReference type="Proteomes" id="UP001372338">
    <property type="component" value="Unassembled WGS sequence"/>
</dbReference>
<feature type="chain" id="PRO_5043019351" description="Cytochrome P450" evidence="6">
    <location>
        <begin position="23"/>
        <end position="230"/>
    </location>
</feature>
<comment type="caution">
    <text evidence="7">The sequence shown here is derived from an EMBL/GenBank/DDBJ whole genome shotgun (WGS) entry which is preliminary data.</text>
</comment>
<dbReference type="Pfam" id="PF00067">
    <property type="entry name" value="p450"/>
    <property type="match status" value="2"/>
</dbReference>
<keyword evidence="1" id="KW-0349">Heme</keyword>
<dbReference type="GO" id="GO:0004497">
    <property type="term" value="F:monooxygenase activity"/>
    <property type="evidence" value="ECO:0007669"/>
    <property type="project" value="UniProtKB-KW"/>
</dbReference>
<dbReference type="InterPro" id="IPR001128">
    <property type="entry name" value="Cyt_P450"/>
</dbReference>
<evidence type="ECO:0000256" key="4">
    <source>
        <dbReference type="ARBA" id="ARBA00023004"/>
    </source>
</evidence>
<dbReference type="PRINTS" id="PR00465">
    <property type="entry name" value="EP450IV"/>
</dbReference>
<dbReference type="Gene3D" id="1.10.630.10">
    <property type="entry name" value="Cytochrome P450"/>
    <property type="match status" value="2"/>
</dbReference>
<dbReference type="InterPro" id="IPR036396">
    <property type="entry name" value="Cyt_P450_sf"/>
</dbReference>
<evidence type="ECO:0008006" key="9">
    <source>
        <dbReference type="Google" id="ProtNLM"/>
    </source>
</evidence>
<dbReference type="SUPFAM" id="SSF48264">
    <property type="entry name" value="Cytochrome P450"/>
    <property type="match status" value="1"/>
</dbReference>
<keyword evidence="2" id="KW-0479">Metal-binding</keyword>
<proteinExistence type="predicted"/>
<keyword evidence="5" id="KW-0503">Monooxygenase</keyword>
<keyword evidence="6" id="KW-0732">Signal</keyword>
<keyword evidence="8" id="KW-1185">Reference proteome</keyword>
<dbReference type="PANTHER" id="PTHR47947:SF24">
    <property type="entry name" value="ISOFLAVONE 2'-HYDROXYLASE-LIKE"/>
    <property type="match status" value="1"/>
</dbReference>
<evidence type="ECO:0000256" key="1">
    <source>
        <dbReference type="ARBA" id="ARBA00022617"/>
    </source>
</evidence>
<organism evidence="7 8">
    <name type="scientific">Crotalaria pallida</name>
    <name type="common">Smooth rattlebox</name>
    <name type="synonym">Crotalaria striata</name>
    <dbReference type="NCBI Taxonomy" id="3830"/>
    <lineage>
        <taxon>Eukaryota</taxon>
        <taxon>Viridiplantae</taxon>
        <taxon>Streptophyta</taxon>
        <taxon>Embryophyta</taxon>
        <taxon>Tracheophyta</taxon>
        <taxon>Spermatophyta</taxon>
        <taxon>Magnoliopsida</taxon>
        <taxon>eudicotyledons</taxon>
        <taxon>Gunneridae</taxon>
        <taxon>Pentapetalae</taxon>
        <taxon>rosids</taxon>
        <taxon>fabids</taxon>
        <taxon>Fabales</taxon>
        <taxon>Fabaceae</taxon>
        <taxon>Papilionoideae</taxon>
        <taxon>50 kb inversion clade</taxon>
        <taxon>genistoids sensu lato</taxon>
        <taxon>core genistoids</taxon>
        <taxon>Crotalarieae</taxon>
        <taxon>Crotalaria</taxon>
    </lineage>
</organism>
<keyword evidence="3" id="KW-0560">Oxidoreductase</keyword>
<feature type="signal peptide" evidence="6">
    <location>
        <begin position="1"/>
        <end position="22"/>
    </location>
</feature>
<evidence type="ECO:0000256" key="3">
    <source>
        <dbReference type="ARBA" id="ARBA00023002"/>
    </source>
</evidence>
<dbReference type="EMBL" id="JAYWIO010000002">
    <property type="protein sequence ID" value="KAK7282085.1"/>
    <property type="molecule type" value="Genomic_DNA"/>
</dbReference>
<dbReference type="GO" id="GO:0016705">
    <property type="term" value="F:oxidoreductase activity, acting on paired donors, with incorporation or reduction of molecular oxygen"/>
    <property type="evidence" value="ECO:0007669"/>
    <property type="project" value="InterPro"/>
</dbReference>
<name>A0AAN9IKU3_CROPI</name>
<dbReference type="GO" id="GO:0020037">
    <property type="term" value="F:heme binding"/>
    <property type="evidence" value="ECO:0007669"/>
    <property type="project" value="InterPro"/>
</dbReference>
<accession>A0AAN9IKU3</accession>
<sequence>MSQKHGNIFSLWFGSRLVIVISSLPAFQECFTKNNVVLANRPRSLAGKSLFYDYTTVGSCSYGEHWRNLCRIISIDVLSNQRILSFSGIRRDETNRLIWTLAKYASFDDDFAQEQCSKKEREDSMIDHLLSLQELSQPRYYTDEIIKGLILAMLFARTDSSSSTLEWALCNLLNHPEILKKTRDELDTHIGQDQLLNEFDLSKLPYLKNIILETLRLYPPAPLLIPHVFR</sequence>
<gene>
    <name evidence="7" type="ORF">RIF29_10617</name>
</gene>
<evidence type="ECO:0000313" key="8">
    <source>
        <dbReference type="Proteomes" id="UP001372338"/>
    </source>
</evidence>
<protein>
    <recommendedName>
        <fullName evidence="9">Cytochrome P450</fullName>
    </recommendedName>
</protein>
<evidence type="ECO:0000256" key="2">
    <source>
        <dbReference type="ARBA" id="ARBA00022723"/>
    </source>
</evidence>
<dbReference type="GO" id="GO:0005506">
    <property type="term" value="F:iron ion binding"/>
    <property type="evidence" value="ECO:0007669"/>
    <property type="project" value="InterPro"/>
</dbReference>
<dbReference type="AlphaFoldDB" id="A0AAN9IKU3"/>
<evidence type="ECO:0000256" key="6">
    <source>
        <dbReference type="SAM" id="SignalP"/>
    </source>
</evidence>
<dbReference type="PANTHER" id="PTHR47947">
    <property type="entry name" value="CYTOCHROME P450 82C3-RELATED"/>
    <property type="match status" value="1"/>
</dbReference>
<evidence type="ECO:0000256" key="5">
    <source>
        <dbReference type="ARBA" id="ARBA00023033"/>
    </source>
</evidence>
<keyword evidence="4" id="KW-0408">Iron</keyword>
<evidence type="ECO:0000313" key="7">
    <source>
        <dbReference type="EMBL" id="KAK7282085.1"/>
    </source>
</evidence>
<reference evidence="7 8" key="1">
    <citation type="submission" date="2024-01" db="EMBL/GenBank/DDBJ databases">
        <title>The genomes of 5 underutilized Papilionoideae crops provide insights into root nodulation and disease resistanc.</title>
        <authorList>
            <person name="Yuan L."/>
        </authorList>
    </citation>
    <scope>NUCLEOTIDE SEQUENCE [LARGE SCALE GENOMIC DNA]</scope>
    <source>
        <strain evidence="7">ZHUSHIDOU_FW_LH</strain>
        <tissue evidence="7">Leaf</tissue>
    </source>
</reference>